<evidence type="ECO:0000313" key="2">
    <source>
        <dbReference type="Proteomes" id="UP000784294"/>
    </source>
</evidence>
<evidence type="ECO:0000313" key="1">
    <source>
        <dbReference type="EMBL" id="VEL16372.1"/>
    </source>
</evidence>
<accession>A0A3S5A6N1</accession>
<gene>
    <name evidence="1" type="ORF">PXEA_LOCUS9812</name>
</gene>
<dbReference type="EMBL" id="CAAALY010028190">
    <property type="protein sequence ID" value="VEL16372.1"/>
    <property type="molecule type" value="Genomic_DNA"/>
</dbReference>
<name>A0A3S5A6N1_9PLAT</name>
<dbReference type="Proteomes" id="UP000784294">
    <property type="component" value="Unassembled WGS sequence"/>
</dbReference>
<dbReference type="AlphaFoldDB" id="A0A3S5A6N1"/>
<sequence>MMLNVSRVVALLRQAVPSNESLLTRQKMRAAWDASLTLGFDSSMSTFDWPKATANRRPVLQHGGETQRRIGRHKFYPQHIPSHRLCLAQTRKDGATFSLYSLDYNAGDEIRPRGILFSFGQSRGLPQPECNTNEIGTRNSRSDTLSRTNQRLQNMLTFICMQKDRSNREAESRCQPRLGPIGVHLVTGTFCVPVK</sequence>
<organism evidence="1 2">
    <name type="scientific">Protopolystoma xenopodis</name>
    <dbReference type="NCBI Taxonomy" id="117903"/>
    <lineage>
        <taxon>Eukaryota</taxon>
        <taxon>Metazoa</taxon>
        <taxon>Spiralia</taxon>
        <taxon>Lophotrochozoa</taxon>
        <taxon>Platyhelminthes</taxon>
        <taxon>Monogenea</taxon>
        <taxon>Polyopisthocotylea</taxon>
        <taxon>Polystomatidea</taxon>
        <taxon>Polystomatidae</taxon>
        <taxon>Protopolystoma</taxon>
    </lineage>
</organism>
<keyword evidence="2" id="KW-1185">Reference proteome</keyword>
<reference evidence="1" key="1">
    <citation type="submission" date="2018-11" db="EMBL/GenBank/DDBJ databases">
        <authorList>
            <consortium name="Pathogen Informatics"/>
        </authorList>
    </citation>
    <scope>NUCLEOTIDE SEQUENCE</scope>
</reference>
<proteinExistence type="predicted"/>
<comment type="caution">
    <text evidence="1">The sequence shown here is derived from an EMBL/GenBank/DDBJ whole genome shotgun (WGS) entry which is preliminary data.</text>
</comment>
<protein>
    <submittedName>
        <fullName evidence="1">Uncharacterized protein</fullName>
    </submittedName>
</protein>